<reference evidence="2" key="1">
    <citation type="submission" date="2021-01" db="EMBL/GenBank/DDBJ databases">
        <title>Genome sequence of strain Noviherbaspirillum sp. DKR-6.</title>
        <authorList>
            <person name="Chaudhary D.K."/>
        </authorList>
    </citation>
    <scope>NUCLEOTIDE SEQUENCE</scope>
    <source>
        <strain evidence="2">DKR-6</strain>
    </source>
</reference>
<accession>A0A934SPZ1</accession>
<keyword evidence="3" id="KW-1185">Reference proteome</keyword>
<feature type="signal peptide" evidence="1">
    <location>
        <begin position="1"/>
        <end position="22"/>
    </location>
</feature>
<evidence type="ECO:0000313" key="2">
    <source>
        <dbReference type="EMBL" id="MBK4733173.1"/>
    </source>
</evidence>
<organism evidence="2 3">
    <name type="scientific">Noviherbaspirillum pedocola</name>
    <dbReference type="NCBI Taxonomy" id="2801341"/>
    <lineage>
        <taxon>Bacteria</taxon>
        <taxon>Pseudomonadati</taxon>
        <taxon>Pseudomonadota</taxon>
        <taxon>Betaproteobacteria</taxon>
        <taxon>Burkholderiales</taxon>
        <taxon>Oxalobacteraceae</taxon>
        <taxon>Noviherbaspirillum</taxon>
    </lineage>
</organism>
<sequence>MRKLAKSILILGSLATCMAAQAQNRVFRSVGADNYADVTPSLNVDTSLRKDLERAGVISRTGPFRVALPLARFGENGPKLMFTYVPHMKDDAGSKVFMLFMRFDLD</sequence>
<dbReference type="RefSeq" id="WP_200589735.1">
    <property type="nucleotide sequence ID" value="NZ_JAEPBG010000001.1"/>
</dbReference>
<evidence type="ECO:0000313" key="3">
    <source>
        <dbReference type="Proteomes" id="UP000622890"/>
    </source>
</evidence>
<feature type="chain" id="PRO_5036713571" evidence="1">
    <location>
        <begin position="23"/>
        <end position="106"/>
    </location>
</feature>
<comment type="caution">
    <text evidence="2">The sequence shown here is derived from an EMBL/GenBank/DDBJ whole genome shotgun (WGS) entry which is preliminary data.</text>
</comment>
<dbReference type="AlphaFoldDB" id="A0A934SPZ1"/>
<dbReference type="Proteomes" id="UP000622890">
    <property type="component" value="Unassembled WGS sequence"/>
</dbReference>
<evidence type="ECO:0000256" key="1">
    <source>
        <dbReference type="SAM" id="SignalP"/>
    </source>
</evidence>
<dbReference type="EMBL" id="JAEPBG010000001">
    <property type="protein sequence ID" value="MBK4733173.1"/>
    <property type="molecule type" value="Genomic_DNA"/>
</dbReference>
<protein>
    <submittedName>
        <fullName evidence="2">Uncharacterized protein</fullName>
    </submittedName>
</protein>
<keyword evidence="1" id="KW-0732">Signal</keyword>
<gene>
    <name evidence="2" type="ORF">JJB74_00890</name>
</gene>
<proteinExistence type="predicted"/>
<name>A0A934SPZ1_9BURK</name>